<evidence type="ECO:0000313" key="2">
    <source>
        <dbReference type="EMBL" id="MDT0461457.1"/>
    </source>
</evidence>
<protein>
    <submittedName>
        <fullName evidence="2">CGNR zinc finger domain-containing protein</fullName>
    </submittedName>
</protein>
<organism evidence="2 3">
    <name type="scientific">Streptomyces gibsoniae</name>
    <dbReference type="NCBI Taxonomy" id="3075529"/>
    <lineage>
        <taxon>Bacteria</taxon>
        <taxon>Bacillati</taxon>
        <taxon>Actinomycetota</taxon>
        <taxon>Actinomycetes</taxon>
        <taxon>Kitasatosporales</taxon>
        <taxon>Streptomycetaceae</taxon>
        <taxon>Streptomyces</taxon>
    </lineage>
</organism>
<dbReference type="PANTHER" id="PTHR35525">
    <property type="entry name" value="BLL6575 PROTEIN"/>
    <property type="match status" value="1"/>
</dbReference>
<proteinExistence type="predicted"/>
<dbReference type="Pfam" id="PF11706">
    <property type="entry name" value="zf-CGNR"/>
    <property type="match status" value="1"/>
</dbReference>
<dbReference type="EMBL" id="JAVREY010000001">
    <property type="protein sequence ID" value="MDT0461457.1"/>
    <property type="molecule type" value="Genomic_DNA"/>
</dbReference>
<dbReference type="RefSeq" id="WP_311690483.1">
    <property type="nucleotide sequence ID" value="NZ_JAVREY010000001.1"/>
</dbReference>
<reference evidence="3" key="1">
    <citation type="submission" date="2023-07" db="EMBL/GenBank/DDBJ databases">
        <title>30 novel species of actinomycetes from the DSMZ collection.</title>
        <authorList>
            <person name="Nouioui I."/>
        </authorList>
    </citation>
    <scope>NUCLEOTIDE SEQUENCE [LARGE SCALE GENOMIC DNA]</scope>
    <source>
        <strain evidence="3">DSM 41699</strain>
    </source>
</reference>
<dbReference type="SUPFAM" id="SSF160904">
    <property type="entry name" value="Jann2411-like"/>
    <property type="match status" value="1"/>
</dbReference>
<keyword evidence="3" id="KW-1185">Reference proteome</keyword>
<gene>
    <name evidence="2" type="ORF">RM764_00330</name>
</gene>
<name>A0ABU2TKJ9_9ACTN</name>
<comment type="caution">
    <text evidence="2">The sequence shown here is derived from an EMBL/GenBank/DDBJ whole genome shotgun (WGS) entry which is preliminary data.</text>
</comment>
<dbReference type="InterPro" id="IPR023286">
    <property type="entry name" value="ABATE_dom_sf"/>
</dbReference>
<dbReference type="Gene3D" id="1.10.3300.10">
    <property type="entry name" value="Jann2411-like domain"/>
    <property type="match status" value="1"/>
</dbReference>
<sequence length="193" mass="21012">MARNEETDSAQRIPAAAAMIVDLLNTRPHGADDLFPEALDTAEEAGAALCPFGESDTAAPTPERIAEVRGLRTILMDLVSAPDGAETAARRAELTERASSVTLRQDFSEPGKVLLRQVDGDPVVGGITRTVAELMADGTWSRIRVCDNEGCRHVFYDTTRSRTQRWHSYATCGNRSNVASYRARKKAGPEVRP</sequence>
<dbReference type="InterPro" id="IPR010852">
    <property type="entry name" value="ABATE"/>
</dbReference>
<dbReference type="InterPro" id="IPR021005">
    <property type="entry name" value="Znf_CGNR"/>
</dbReference>
<evidence type="ECO:0000259" key="1">
    <source>
        <dbReference type="Pfam" id="PF11706"/>
    </source>
</evidence>
<evidence type="ECO:0000313" key="3">
    <source>
        <dbReference type="Proteomes" id="UP001183809"/>
    </source>
</evidence>
<accession>A0ABU2TKJ9</accession>
<dbReference type="Proteomes" id="UP001183809">
    <property type="component" value="Unassembled WGS sequence"/>
</dbReference>
<dbReference type="PANTHER" id="PTHR35525:SF3">
    <property type="entry name" value="BLL6575 PROTEIN"/>
    <property type="match status" value="1"/>
</dbReference>
<feature type="domain" description="Zinc finger CGNR" evidence="1">
    <location>
        <begin position="142"/>
        <end position="185"/>
    </location>
</feature>